<dbReference type="EMBL" id="LT605205">
    <property type="protein sequence ID" value="SCD20316.1"/>
    <property type="molecule type" value="Genomic_DNA"/>
</dbReference>
<evidence type="ECO:0000313" key="2">
    <source>
        <dbReference type="EMBL" id="SCD20316.1"/>
    </source>
</evidence>
<dbReference type="InterPro" id="IPR025874">
    <property type="entry name" value="DZR"/>
</dbReference>
<sequence>MSGNQHQTQQQQKQELKQHTQHVEVKSYQCPNCGMAHTAADKFCPECGMNLKANACVRCGAATEANWEICPHCGQNLHAELCSFCGAKTSSNDMFCPECGNPKTGIMCPGCQTLNFRSFCRKCNTPLNALAQEALQQIRQKPELKKALAIAEELAVLEDFLLSQTGEEATSTEIPELSDENREFVNQYKELLAVFRGQKYEERTETPKLPVTEPKPRKTFSLNIPGKEEAWAQYKAKLEEMKKILNSLIPDPGMTPQMQRDYYTAVKIEIITKTKVKVGWKCNAYGCVHEKPNDCAEPFKGGTWIFEDRDTSVWVRQEI</sequence>
<evidence type="ECO:0000313" key="3">
    <source>
        <dbReference type="Proteomes" id="UP000187464"/>
    </source>
</evidence>
<dbReference type="Pfam" id="PF12773">
    <property type="entry name" value="DZR"/>
    <property type="match status" value="1"/>
</dbReference>
<keyword evidence="3" id="KW-1185">Reference proteome</keyword>
<name>A0A1R3SVH3_9BACT</name>
<dbReference type="Proteomes" id="UP000187464">
    <property type="component" value="Chromosome I"/>
</dbReference>
<dbReference type="KEGG" id="psac:PSM36_1495"/>
<dbReference type="STRING" id="1642647.PSM36_1495"/>
<gene>
    <name evidence="2" type="ORF">PSM36_1495</name>
</gene>
<accession>A0A1R3SVH3</accession>
<protein>
    <recommendedName>
        <fullName evidence="1">DZANK-type domain-containing protein</fullName>
    </recommendedName>
</protein>
<organism evidence="2 3">
    <name type="scientific">Proteiniphilum saccharofermentans</name>
    <dbReference type="NCBI Taxonomy" id="1642647"/>
    <lineage>
        <taxon>Bacteria</taxon>
        <taxon>Pseudomonadati</taxon>
        <taxon>Bacteroidota</taxon>
        <taxon>Bacteroidia</taxon>
        <taxon>Bacteroidales</taxon>
        <taxon>Dysgonomonadaceae</taxon>
        <taxon>Proteiniphilum</taxon>
    </lineage>
</organism>
<dbReference type="AlphaFoldDB" id="A0A1R3SVH3"/>
<evidence type="ECO:0000259" key="1">
    <source>
        <dbReference type="Pfam" id="PF12773"/>
    </source>
</evidence>
<feature type="domain" description="DZANK-type" evidence="1">
    <location>
        <begin position="30"/>
        <end position="74"/>
    </location>
</feature>
<proteinExistence type="predicted"/>
<reference evidence="2 3" key="1">
    <citation type="submission" date="2016-08" db="EMBL/GenBank/DDBJ databases">
        <authorList>
            <person name="Seilhamer J.J."/>
        </authorList>
    </citation>
    <scope>NUCLEOTIDE SEQUENCE [LARGE SCALE GENOMIC DNA]</scope>
    <source>
        <strain evidence="2">M3/6</strain>
    </source>
</reference>
<dbReference type="RefSeq" id="WP_083710973.1">
    <property type="nucleotide sequence ID" value="NZ_LT605205.1"/>
</dbReference>